<feature type="domain" description="FecR protein" evidence="2">
    <location>
        <begin position="233"/>
        <end position="325"/>
    </location>
</feature>
<dbReference type="Pfam" id="PF04542">
    <property type="entry name" value="Sigma70_r2"/>
    <property type="match status" value="1"/>
</dbReference>
<dbReference type="Proteomes" id="UP001156903">
    <property type="component" value="Unassembled WGS sequence"/>
</dbReference>
<evidence type="ECO:0000259" key="1">
    <source>
        <dbReference type="Pfam" id="PF04542"/>
    </source>
</evidence>
<dbReference type="Gene3D" id="1.10.10.10">
    <property type="entry name" value="Winged helix-like DNA-binding domain superfamily/Winged helix DNA-binding domain"/>
    <property type="match status" value="1"/>
</dbReference>
<evidence type="ECO:0000259" key="2">
    <source>
        <dbReference type="Pfam" id="PF04773"/>
    </source>
</evidence>
<feature type="domain" description="RNA polymerase sigma-70 region 2" evidence="1">
    <location>
        <begin position="28"/>
        <end position="91"/>
    </location>
</feature>
<dbReference type="InterPro" id="IPR013325">
    <property type="entry name" value="RNA_pol_sigma_r2"/>
</dbReference>
<gene>
    <name evidence="4" type="ORF">GCM10007935_29080</name>
</gene>
<dbReference type="InterPro" id="IPR006860">
    <property type="entry name" value="FecR"/>
</dbReference>
<sequence>MINPVCSPAMRPPALSLVLNEFPQRYEAIVRFLRRRLGSVEDAREVAHETWLRLAEQAGTEASCGPAADARAYLYTVAANLGQDRQRRAHWLQAHLQQGREAGAGVDHTPDVAEGLMYRQALSALDATLMAMPARVRDVFVAHRIHGEAQADIALRLGVSLNTVERDLMAAHDRVDTALRHWRGEPRRGLGGPTQGRRKSLASLLGAAAVGVLGLVGGWRYRQTQALHWAAALSTPQGQRLQQSLPDGSMLTLDAQTSVEMAFDARRRTVRLLRGAAFFAVSTDADRPFTVEVGALSVTVLGTRFGVDIEPAGTVLVQVESGRVRVARSTQVLAAGLTAGQGLRVASDGRSQAVIGPASAWRQGRVHFDAVPLGEAVERLARYARVDLRADPRTAQLRVSGTVEIARWDDWLQALPAVLPVRVVRDSEGGVMLMAR</sequence>
<name>A0ABQ6C738_9BURK</name>
<evidence type="ECO:0008006" key="6">
    <source>
        <dbReference type="Google" id="ProtNLM"/>
    </source>
</evidence>
<accession>A0ABQ6C738</accession>
<feature type="domain" description="RNA polymerase sigma factor 70 region 4 type 2" evidence="3">
    <location>
        <begin position="124"/>
        <end position="170"/>
    </location>
</feature>
<dbReference type="InterPro" id="IPR007627">
    <property type="entry name" value="RNA_pol_sigma70_r2"/>
</dbReference>
<dbReference type="SUPFAM" id="SSF88659">
    <property type="entry name" value="Sigma3 and sigma4 domains of RNA polymerase sigma factors"/>
    <property type="match status" value="1"/>
</dbReference>
<dbReference type="InterPro" id="IPR014284">
    <property type="entry name" value="RNA_pol_sigma-70_dom"/>
</dbReference>
<dbReference type="NCBIfam" id="TIGR02937">
    <property type="entry name" value="sigma70-ECF"/>
    <property type="match status" value="1"/>
</dbReference>
<dbReference type="EMBL" id="BSPB01000026">
    <property type="protein sequence ID" value="GLS15472.1"/>
    <property type="molecule type" value="Genomic_DNA"/>
</dbReference>
<dbReference type="InterPro" id="IPR013324">
    <property type="entry name" value="RNA_pol_sigma_r3/r4-like"/>
</dbReference>
<dbReference type="Gene3D" id="1.10.1740.10">
    <property type="match status" value="1"/>
</dbReference>
<dbReference type="PANTHER" id="PTHR30273">
    <property type="entry name" value="PERIPLASMIC SIGNAL SENSOR AND SIGMA FACTOR ACTIVATOR FECR-RELATED"/>
    <property type="match status" value="1"/>
</dbReference>
<reference evidence="5" key="1">
    <citation type="journal article" date="2019" name="Int. J. Syst. Evol. Microbiol.">
        <title>The Global Catalogue of Microorganisms (GCM) 10K type strain sequencing project: providing services to taxonomists for standard genome sequencing and annotation.</title>
        <authorList>
            <consortium name="The Broad Institute Genomics Platform"/>
            <consortium name="The Broad Institute Genome Sequencing Center for Infectious Disease"/>
            <person name="Wu L."/>
            <person name="Ma J."/>
        </authorList>
    </citation>
    <scope>NUCLEOTIDE SEQUENCE [LARGE SCALE GENOMIC DNA]</scope>
    <source>
        <strain evidence="5">NBRC 109341</strain>
    </source>
</reference>
<evidence type="ECO:0000259" key="3">
    <source>
        <dbReference type="Pfam" id="PF08281"/>
    </source>
</evidence>
<organism evidence="4 5">
    <name type="scientific">Hydrogenophaga electricum</name>
    <dbReference type="NCBI Taxonomy" id="1230953"/>
    <lineage>
        <taxon>Bacteria</taxon>
        <taxon>Pseudomonadati</taxon>
        <taxon>Pseudomonadota</taxon>
        <taxon>Betaproteobacteria</taxon>
        <taxon>Burkholderiales</taxon>
        <taxon>Comamonadaceae</taxon>
        <taxon>Hydrogenophaga</taxon>
    </lineage>
</organism>
<dbReference type="Gene3D" id="2.60.120.1440">
    <property type="match status" value="1"/>
</dbReference>
<dbReference type="InterPro" id="IPR013249">
    <property type="entry name" value="RNA_pol_sigma70_r4_t2"/>
</dbReference>
<protein>
    <recommendedName>
        <fullName evidence="6">Iron dicitrate transport regulator FecR</fullName>
    </recommendedName>
</protein>
<evidence type="ECO:0000313" key="5">
    <source>
        <dbReference type="Proteomes" id="UP001156903"/>
    </source>
</evidence>
<comment type="caution">
    <text evidence="4">The sequence shown here is derived from an EMBL/GenBank/DDBJ whole genome shotgun (WGS) entry which is preliminary data.</text>
</comment>
<dbReference type="PANTHER" id="PTHR30273:SF2">
    <property type="entry name" value="PROTEIN FECR"/>
    <property type="match status" value="1"/>
</dbReference>
<dbReference type="SUPFAM" id="SSF88946">
    <property type="entry name" value="Sigma2 domain of RNA polymerase sigma factors"/>
    <property type="match status" value="1"/>
</dbReference>
<dbReference type="Pfam" id="PF04773">
    <property type="entry name" value="FecR"/>
    <property type="match status" value="1"/>
</dbReference>
<dbReference type="Pfam" id="PF08281">
    <property type="entry name" value="Sigma70_r4_2"/>
    <property type="match status" value="1"/>
</dbReference>
<dbReference type="InterPro" id="IPR012373">
    <property type="entry name" value="Ferrdict_sens_TM"/>
</dbReference>
<evidence type="ECO:0000313" key="4">
    <source>
        <dbReference type="EMBL" id="GLS15472.1"/>
    </source>
</evidence>
<proteinExistence type="predicted"/>
<keyword evidence="5" id="KW-1185">Reference proteome</keyword>
<dbReference type="InterPro" id="IPR036388">
    <property type="entry name" value="WH-like_DNA-bd_sf"/>
</dbReference>